<accession>A0A0E9TC09</accession>
<proteinExistence type="predicted"/>
<sequence>MVHTKSNTKQAQQLYMHWSLIYILFRVCIEAVTIQPYFETTVRSSAQ</sequence>
<name>A0A0E9TC09_ANGAN</name>
<organism evidence="1">
    <name type="scientific">Anguilla anguilla</name>
    <name type="common">European freshwater eel</name>
    <name type="synonym">Muraena anguilla</name>
    <dbReference type="NCBI Taxonomy" id="7936"/>
    <lineage>
        <taxon>Eukaryota</taxon>
        <taxon>Metazoa</taxon>
        <taxon>Chordata</taxon>
        <taxon>Craniata</taxon>
        <taxon>Vertebrata</taxon>
        <taxon>Euteleostomi</taxon>
        <taxon>Actinopterygii</taxon>
        <taxon>Neopterygii</taxon>
        <taxon>Teleostei</taxon>
        <taxon>Anguilliformes</taxon>
        <taxon>Anguillidae</taxon>
        <taxon>Anguilla</taxon>
    </lineage>
</organism>
<evidence type="ECO:0000313" key="1">
    <source>
        <dbReference type="EMBL" id="JAH50430.1"/>
    </source>
</evidence>
<reference evidence="1" key="2">
    <citation type="journal article" date="2015" name="Fish Shellfish Immunol.">
        <title>Early steps in the European eel (Anguilla anguilla)-Vibrio vulnificus interaction in the gills: Role of the RtxA13 toxin.</title>
        <authorList>
            <person name="Callol A."/>
            <person name="Pajuelo D."/>
            <person name="Ebbesson L."/>
            <person name="Teles M."/>
            <person name="MacKenzie S."/>
            <person name="Amaro C."/>
        </authorList>
    </citation>
    <scope>NUCLEOTIDE SEQUENCE</scope>
</reference>
<protein>
    <submittedName>
        <fullName evidence="1">Uncharacterized protein</fullName>
    </submittedName>
</protein>
<dbReference type="EMBL" id="GBXM01058147">
    <property type="protein sequence ID" value="JAH50430.1"/>
    <property type="molecule type" value="Transcribed_RNA"/>
</dbReference>
<reference evidence="1" key="1">
    <citation type="submission" date="2014-11" db="EMBL/GenBank/DDBJ databases">
        <authorList>
            <person name="Amaro Gonzalez C."/>
        </authorList>
    </citation>
    <scope>NUCLEOTIDE SEQUENCE</scope>
</reference>
<dbReference type="AlphaFoldDB" id="A0A0E9TC09"/>